<proteinExistence type="predicted"/>
<dbReference type="AlphaFoldDB" id="A0A8S9YG88"/>
<gene>
    <name evidence="1" type="ORF">EG68_09228</name>
</gene>
<sequence length="69" mass="8135">MTVIYCFCNTEVQRVIRLRLKQSFRSYRQSRELNRQFARSRTLQTDGNKTSPLIASHHTTTTCSIVRKT</sequence>
<name>A0A8S9YG88_9TREM</name>
<dbReference type="EMBL" id="JTDE01021040">
    <property type="protein sequence ID" value="KAF7233487.1"/>
    <property type="molecule type" value="Genomic_DNA"/>
</dbReference>
<reference evidence="1" key="1">
    <citation type="submission" date="2019-07" db="EMBL/GenBank/DDBJ databases">
        <title>Annotation for the trematode Paragonimus miyazaki's.</title>
        <authorList>
            <person name="Choi Y.-J."/>
        </authorList>
    </citation>
    <scope>NUCLEOTIDE SEQUENCE</scope>
    <source>
        <strain evidence="1">Japan</strain>
    </source>
</reference>
<protein>
    <submittedName>
        <fullName evidence="1">Uncharacterized protein</fullName>
    </submittedName>
</protein>
<organism evidence="1 2">
    <name type="scientific">Paragonimus skrjabini miyazakii</name>
    <dbReference type="NCBI Taxonomy" id="59628"/>
    <lineage>
        <taxon>Eukaryota</taxon>
        <taxon>Metazoa</taxon>
        <taxon>Spiralia</taxon>
        <taxon>Lophotrochozoa</taxon>
        <taxon>Platyhelminthes</taxon>
        <taxon>Trematoda</taxon>
        <taxon>Digenea</taxon>
        <taxon>Plagiorchiida</taxon>
        <taxon>Troglotremata</taxon>
        <taxon>Troglotrematidae</taxon>
        <taxon>Paragonimus</taxon>
    </lineage>
</organism>
<comment type="caution">
    <text evidence="1">The sequence shown here is derived from an EMBL/GenBank/DDBJ whole genome shotgun (WGS) entry which is preliminary data.</text>
</comment>
<keyword evidence="2" id="KW-1185">Reference proteome</keyword>
<dbReference type="Proteomes" id="UP000822476">
    <property type="component" value="Unassembled WGS sequence"/>
</dbReference>
<evidence type="ECO:0000313" key="2">
    <source>
        <dbReference type="Proteomes" id="UP000822476"/>
    </source>
</evidence>
<evidence type="ECO:0000313" key="1">
    <source>
        <dbReference type="EMBL" id="KAF7233487.1"/>
    </source>
</evidence>
<accession>A0A8S9YG88</accession>